<dbReference type="InterPro" id="IPR025749">
    <property type="entry name" value="Sphingomyelin_synth-like_dom"/>
</dbReference>
<reference evidence="13" key="1">
    <citation type="submission" date="2025-08" db="UniProtKB">
        <authorList>
            <consortium name="RefSeq"/>
        </authorList>
    </citation>
    <scope>IDENTIFICATION</scope>
    <source>
        <tissue evidence="13">Total insect</tissue>
    </source>
</reference>
<dbReference type="GO" id="GO:0033188">
    <property type="term" value="F:sphingomyelin synthase activity"/>
    <property type="evidence" value="ECO:0007669"/>
    <property type="project" value="TreeGrafter"/>
</dbReference>
<accession>A0A6P8ZQ74</accession>
<evidence type="ECO:0000256" key="4">
    <source>
        <dbReference type="ARBA" id="ARBA00022692"/>
    </source>
</evidence>
<dbReference type="KEGG" id="tpal:117647618"/>
<evidence type="ECO:0000256" key="3">
    <source>
        <dbReference type="ARBA" id="ARBA00022679"/>
    </source>
</evidence>
<dbReference type="GO" id="GO:0005886">
    <property type="term" value="C:plasma membrane"/>
    <property type="evidence" value="ECO:0007669"/>
    <property type="project" value="TreeGrafter"/>
</dbReference>
<dbReference type="GO" id="GO:0006686">
    <property type="term" value="P:sphingomyelin biosynthetic process"/>
    <property type="evidence" value="ECO:0007669"/>
    <property type="project" value="TreeGrafter"/>
</dbReference>
<feature type="transmembrane region" description="Helical" evidence="10">
    <location>
        <begin position="204"/>
        <end position="225"/>
    </location>
</feature>
<keyword evidence="8 10" id="KW-0472">Membrane</keyword>
<evidence type="ECO:0000256" key="8">
    <source>
        <dbReference type="ARBA" id="ARBA00023136"/>
    </source>
</evidence>
<dbReference type="InParanoid" id="A0A6P8ZQ74"/>
<evidence type="ECO:0000256" key="1">
    <source>
        <dbReference type="ARBA" id="ARBA00004141"/>
    </source>
</evidence>
<keyword evidence="4 10" id="KW-0812">Transmembrane</keyword>
<dbReference type="GO" id="GO:0005789">
    <property type="term" value="C:endoplasmic reticulum membrane"/>
    <property type="evidence" value="ECO:0007669"/>
    <property type="project" value="TreeGrafter"/>
</dbReference>
<keyword evidence="5" id="KW-0746">Sphingolipid metabolism</keyword>
<dbReference type="PANTHER" id="PTHR21290">
    <property type="entry name" value="SPHINGOMYELIN SYNTHETASE"/>
    <property type="match status" value="1"/>
</dbReference>
<dbReference type="GO" id="GO:0000139">
    <property type="term" value="C:Golgi membrane"/>
    <property type="evidence" value="ECO:0007669"/>
    <property type="project" value="TreeGrafter"/>
</dbReference>
<dbReference type="GO" id="GO:0046513">
    <property type="term" value="P:ceramide biosynthetic process"/>
    <property type="evidence" value="ECO:0007669"/>
    <property type="project" value="TreeGrafter"/>
</dbReference>
<feature type="domain" description="Sphingomyelin synthase-like" evidence="11">
    <location>
        <begin position="300"/>
        <end position="376"/>
    </location>
</feature>
<evidence type="ECO:0000256" key="10">
    <source>
        <dbReference type="SAM" id="Phobius"/>
    </source>
</evidence>
<evidence type="ECO:0000256" key="7">
    <source>
        <dbReference type="ARBA" id="ARBA00023098"/>
    </source>
</evidence>
<keyword evidence="7" id="KW-0443">Lipid metabolism</keyword>
<dbReference type="AlphaFoldDB" id="A0A6P8ZQ74"/>
<keyword evidence="3" id="KW-0808">Transferase</keyword>
<feature type="transmembrane region" description="Helical" evidence="10">
    <location>
        <begin position="158"/>
        <end position="178"/>
    </location>
</feature>
<evidence type="ECO:0000256" key="5">
    <source>
        <dbReference type="ARBA" id="ARBA00022919"/>
    </source>
</evidence>
<evidence type="ECO:0000313" key="12">
    <source>
        <dbReference type="Proteomes" id="UP000515158"/>
    </source>
</evidence>
<evidence type="ECO:0000256" key="2">
    <source>
        <dbReference type="ARBA" id="ARBA00005441"/>
    </source>
</evidence>
<dbReference type="OrthoDB" id="422827at2759"/>
<dbReference type="Proteomes" id="UP000515158">
    <property type="component" value="Unplaced"/>
</dbReference>
<feature type="compositionally biased region" description="Basic and acidic residues" evidence="9">
    <location>
        <begin position="47"/>
        <end position="57"/>
    </location>
</feature>
<evidence type="ECO:0000256" key="9">
    <source>
        <dbReference type="SAM" id="MobiDB-lite"/>
    </source>
</evidence>
<gene>
    <name evidence="13" type="primary">LOC117647618</name>
</gene>
<comment type="similarity">
    <text evidence="2">Belongs to the sphingomyelin synthase family.</text>
</comment>
<evidence type="ECO:0000256" key="6">
    <source>
        <dbReference type="ARBA" id="ARBA00022989"/>
    </source>
</evidence>
<organism evidence="13">
    <name type="scientific">Thrips palmi</name>
    <name type="common">Melon thrips</name>
    <dbReference type="NCBI Taxonomy" id="161013"/>
    <lineage>
        <taxon>Eukaryota</taxon>
        <taxon>Metazoa</taxon>
        <taxon>Ecdysozoa</taxon>
        <taxon>Arthropoda</taxon>
        <taxon>Hexapoda</taxon>
        <taxon>Insecta</taxon>
        <taxon>Pterygota</taxon>
        <taxon>Neoptera</taxon>
        <taxon>Paraneoptera</taxon>
        <taxon>Thysanoptera</taxon>
        <taxon>Terebrantia</taxon>
        <taxon>Thripoidea</taxon>
        <taxon>Thripidae</taxon>
        <taxon>Thrips</taxon>
    </lineage>
</organism>
<feature type="transmembrane region" description="Helical" evidence="10">
    <location>
        <begin position="237"/>
        <end position="259"/>
    </location>
</feature>
<evidence type="ECO:0000313" key="13">
    <source>
        <dbReference type="RefSeq" id="XP_034245359.1"/>
    </source>
</evidence>
<dbReference type="InterPro" id="IPR045221">
    <property type="entry name" value="Sphingomyelin_synth-like"/>
</dbReference>
<feature type="transmembrane region" description="Helical" evidence="10">
    <location>
        <begin position="358"/>
        <end position="377"/>
    </location>
</feature>
<dbReference type="RefSeq" id="XP_034245359.1">
    <property type="nucleotide sequence ID" value="XM_034389468.1"/>
</dbReference>
<evidence type="ECO:0000259" key="11">
    <source>
        <dbReference type="Pfam" id="PF14360"/>
    </source>
</evidence>
<comment type="subcellular location">
    <subcellularLocation>
        <location evidence="1">Membrane</location>
        <topology evidence="1">Multi-pass membrane protein</topology>
    </subcellularLocation>
</comment>
<dbReference type="Pfam" id="PF14360">
    <property type="entry name" value="PAP2_C"/>
    <property type="match status" value="1"/>
</dbReference>
<dbReference type="PANTHER" id="PTHR21290:SF27">
    <property type="entry name" value="PHOSPHATIDYLCHOLINE:CERAMIDE CHOLINEPHOSPHOTRANSFERASE 1"/>
    <property type="match status" value="1"/>
</dbReference>
<proteinExistence type="inferred from homology"/>
<feature type="transmembrane region" description="Helical" evidence="10">
    <location>
        <begin position="303"/>
        <end position="319"/>
    </location>
</feature>
<keyword evidence="12" id="KW-1185">Reference proteome</keyword>
<dbReference type="GO" id="GO:0047493">
    <property type="term" value="F:ceramide cholinephosphotransferase activity"/>
    <property type="evidence" value="ECO:0007669"/>
    <property type="project" value="TreeGrafter"/>
</dbReference>
<feature type="region of interest" description="Disordered" evidence="9">
    <location>
        <begin position="30"/>
        <end position="61"/>
    </location>
</feature>
<sequence length="435" mass="49850">MQLQLVVVETGRTWRRALLRMVWDPKNAISHNDYGSFERQNSGSNSKLDEDDHDKPLPLRGCSLGSLGSAGALPLSPLHNQQASASSMSDTDLIQRQPLLPLPTKNGNHITVEYEEDRDDHSEDDGRPGGKVNGAVIISIPKAEREEQRYPKEKLKTLMAFFCLVFGFIMATASLSLVHERVPDKKTYGPLPDIFFELFPKVPWALTVSEIIIVVSTNVTFLVLLFHKHRFIVFRRLFLMMSLLYLMRSVTMFVTVLPMSDPTYYCSPKANETTPWLLTTRVWQLMSGFGLTINGKQTYCGDFIYSGHTVMLTICYLLINEYSPDSPKRIFQLLSWLSCIASTTAVFMVLLARGHYTIDILIAYFVTTRTFWIYHTLANNSSLKKPGPHNFLARAWWFPIFRYFEGNVGVKVPRQHDWPLPWPRRFLHKPPNRNS</sequence>
<name>A0A6P8ZQ74_THRPL</name>
<feature type="transmembrane region" description="Helical" evidence="10">
    <location>
        <begin position="331"/>
        <end position="352"/>
    </location>
</feature>
<dbReference type="GeneID" id="117647618"/>
<keyword evidence="6 10" id="KW-1133">Transmembrane helix</keyword>
<protein>
    <submittedName>
        <fullName evidence="13">Phosphatidylcholine:ceramide cholinephosphotransferase 2-like isoform X1</fullName>
    </submittedName>
</protein>